<evidence type="ECO:0000313" key="2">
    <source>
        <dbReference type="EMBL" id="TWT41489.1"/>
    </source>
</evidence>
<evidence type="ECO:0000256" key="1">
    <source>
        <dbReference type="SAM" id="MobiDB-lite"/>
    </source>
</evidence>
<protein>
    <submittedName>
        <fullName evidence="2">Uncharacterized protein</fullName>
    </submittedName>
</protein>
<gene>
    <name evidence="2" type="ORF">KOR42_47600</name>
</gene>
<dbReference type="RefSeq" id="WP_146512085.1">
    <property type="nucleotide sequence ID" value="NZ_SIHI01000043.1"/>
</dbReference>
<feature type="compositionally biased region" description="Basic and acidic residues" evidence="1">
    <location>
        <begin position="381"/>
        <end position="400"/>
    </location>
</feature>
<evidence type="ECO:0000313" key="3">
    <source>
        <dbReference type="Proteomes" id="UP000317243"/>
    </source>
</evidence>
<organism evidence="2 3">
    <name type="scientific">Thalassoglobus neptunius</name>
    <dbReference type="NCBI Taxonomy" id="1938619"/>
    <lineage>
        <taxon>Bacteria</taxon>
        <taxon>Pseudomonadati</taxon>
        <taxon>Planctomycetota</taxon>
        <taxon>Planctomycetia</taxon>
        <taxon>Planctomycetales</taxon>
        <taxon>Planctomycetaceae</taxon>
        <taxon>Thalassoglobus</taxon>
    </lineage>
</organism>
<feature type="region of interest" description="Disordered" evidence="1">
    <location>
        <begin position="336"/>
        <end position="441"/>
    </location>
</feature>
<dbReference type="Proteomes" id="UP000317243">
    <property type="component" value="Unassembled WGS sequence"/>
</dbReference>
<sequence length="441" mass="48909">MRQSELMQNPGKLNTLDQSATALNQVMSRDQLLVFLAQRQLVAASQSPIGQFLGKDARLPAVADEVDGSDQLENALRVLIRPRNQLIQRVATPEGAFTSFFYSAGPLFRSPTYGCWRVDSENVQVSGPWSNLQIADEVGRHLQPSATIPPTGAVFPLSIDGLAVFCLVFDYVKTRYLQSQLDGKKLGEVELTFADLNALAGLARANSDLQHFRGCLQTLWPEIFMRPDSDIGHGIDELASSRLLRHNTSQGSWIATEILAEFVFDLFFHFPAISVTRQDIENPQPAPPRMLLIRGRRLWQIASDPEKIDTNRVFIRDVEPSIAFDDLLLFLGERAPDRPAQSPAGPSQSDDAPKRRPPRTSKKRAEERSQSMRSSNQSNAEDSKTENASKASAEKNHDELTNENSAFPDIFGSFFGSPDGGKPQQWNSPPEHPDSKSDGGR</sequence>
<accession>A0A5C5VV14</accession>
<feature type="compositionally biased region" description="Basic and acidic residues" evidence="1">
    <location>
        <begin position="431"/>
        <end position="441"/>
    </location>
</feature>
<name>A0A5C5VV14_9PLAN</name>
<keyword evidence="3" id="KW-1185">Reference proteome</keyword>
<dbReference type="AlphaFoldDB" id="A0A5C5VV14"/>
<proteinExistence type="predicted"/>
<comment type="caution">
    <text evidence="2">The sequence shown here is derived from an EMBL/GenBank/DDBJ whole genome shotgun (WGS) entry which is preliminary data.</text>
</comment>
<dbReference type="EMBL" id="SIHI01000043">
    <property type="protein sequence ID" value="TWT41489.1"/>
    <property type="molecule type" value="Genomic_DNA"/>
</dbReference>
<reference evidence="2 3" key="1">
    <citation type="submission" date="2019-02" db="EMBL/GenBank/DDBJ databases">
        <title>Deep-cultivation of Planctomycetes and their phenomic and genomic characterization uncovers novel biology.</title>
        <authorList>
            <person name="Wiegand S."/>
            <person name="Jogler M."/>
            <person name="Boedeker C."/>
            <person name="Pinto D."/>
            <person name="Vollmers J."/>
            <person name="Rivas-Marin E."/>
            <person name="Kohn T."/>
            <person name="Peeters S.H."/>
            <person name="Heuer A."/>
            <person name="Rast P."/>
            <person name="Oberbeckmann S."/>
            <person name="Bunk B."/>
            <person name="Jeske O."/>
            <person name="Meyerdierks A."/>
            <person name="Storesund J.E."/>
            <person name="Kallscheuer N."/>
            <person name="Luecker S."/>
            <person name="Lage O.M."/>
            <person name="Pohl T."/>
            <person name="Merkel B.J."/>
            <person name="Hornburger P."/>
            <person name="Mueller R.-W."/>
            <person name="Bruemmer F."/>
            <person name="Labrenz M."/>
            <person name="Spormann A.M."/>
            <person name="Op Den Camp H."/>
            <person name="Overmann J."/>
            <person name="Amann R."/>
            <person name="Jetten M.S.M."/>
            <person name="Mascher T."/>
            <person name="Medema M.H."/>
            <person name="Devos D.P."/>
            <person name="Kaster A.-K."/>
            <person name="Ovreas L."/>
            <person name="Rohde M."/>
            <person name="Galperin M.Y."/>
            <person name="Jogler C."/>
        </authorList>
    </citation>
    <scope>NUCLEOTIDE SEQUENCE [LARGE SCALE GENOMIC DNA]</scope>
    <source>
        <strain evidence="2 3">KOR42</strain>
    </source>
</reference>